<dbReference type="Pfam" id="PF00114">
    <property type="entry name" value="Pilin"/>
    <property type="match status" value="1"/>
</dbReference>
<keyword evidence="2" id="KW-0488">Methylation</keyword>
<dbReference type="Pfam" id="PF07963">
    <property type="entry name" value="N_methyl"/>
    <property type="match status" value="1"/>
</dbReference>
<dbReference type="RefSeq" id="WP_273598540.1">
    <property type="nucleotide sequence ID" value="NZ_JAQQXT010000001.1"/>
</dbReference>
<dbReference type="PROSITE" id="PS00409">
    <property type="entry name" value="PROKAR_NTER_METHYL"/>
    <property type="match status" value="1"/>
</dbReference>
<gene>
    <name evidence="5" type="ORF">PRZ03_00610</name>
</gene>
<keyword evidence="4" id="KW-0472">Membrane</keyword>
<evidence type="ECO:0000256" key="4">
    <source>
        <dbReference type="SAM" id="Phobius"/>
    </source>
</evidence>
<organism evidence="5 6">
    <name type="scientific">Roseateles albus</name>
    <dbReference type="NCBI Taxonomy" id="2987525"/>
    <lineage>
        <taxon>Bacteria</taxon>
        <taxon>Pseudomonadati</taxon>
        <taxon>Pseudomonadota</taxon>
        <taxon>Betaproteobacteria</taxon>
        <taxon>Burkholderiales</taxon>
        <taxon>Sphaerotilaceae</taxon>
        <taxon>Roseateles</taxon>
    </lineage>
</organism>
<accession>A0ABT5K7V6</accession>
<dbReference type="PANTHER" id="PTHR30093:SF34">
    <property type="entry name" value="PREPILIN PEPTIDASE-DEPENDENT PROTEIN D"/>
    <property type="match status" value="1"/>
</dbReference>
<keyword evidence="4" id="KW-1133">Transmembrane helix</keyword>
<evidence type="ECO:0000256" key="2">
    <source>
        <dbReference type="ARBA" id="ARBA00022481"/>
    </source>
</evidence>
<keyword evidence="3" id="KW-0281">Fimbrium</keyword>
<comment type="similarity">
    <text evidence="1 3">Belongs to the N-Me-Phe pilin family.</text>
</comment>
<reference evidence="5 6" key="1">
    <citation type="submission" date="2022-10" db="EMBL/GenBank/DDBJ databases">
        <title>Paucibacter sp. hw1 Genome sequencing.</title>
        <authorList>
            <person name="Park S."/>
        </authorList>
    </citation>
    <scope>NUCLEOTIDE SEQUENCE [LARGE SCALE GENOMIC DNA]</scope>
    <source>
        <strain evidence="6">hw1</strain>
    </source>
</reference>
<evidence type="ECO:0000313" key="5">
    <source>
        <dbReference type="EMBL" id="MDC8770051.1"/>
    </source>
</evidence>
<dbReference type="Proteomes" id="UP001221189">
    <property type="component" value="Unassembled WGS sequence"/>
</dbReference>
<proteinExistence type="inferred from homology"/>
<protein>
    <submittedName>
        <fullName evidence="5">Prepilin-type N-terminal cleavage/methylation domain-containing protein</fullName>
    </submittedName>
</protein>
<dbReference type="InterPro" id="IPR001082">
    <property type="entry name" value="Pilin"/>
</dbReference>
<feature type="transmembrane region" description="Helical" evidence="4">
    <location>
        <begin position="12"/>
        <end position="30"/>
    </location>
</feature>
<dbReference type="InterPro" id="IPR012902">
    <property type="entry name" value="N_methyl_site"/>
</dbReference>
<dbReference type="Gene3D" id="3.30.700.10">
    <property type="entry name" value="Glycoprotein, Type 4 Pilin"/>
    <property type="match status" value="1"/>
</dbReference>
<dbReference type="InterPro" id="IPR045584">
    <property type="entry name" value="Pilin-like"/>
</dbReference>
<keyword evidence="6" id="KW-1185">Reference proteome</keyword>
<comment type="caution">
    <text evidence="5">The sequence shown here is derived from an EMBL/GenBank/DDBJ whole genome shotgun (WGS) entry which is preliminary data.</text>
</comment>
<name>A0ABT5K7V6_9BURK</name>
<evidence type="ECO:0000256" key="3">
    <source>
        <dbReference type="RuleBase" id="RU000389"/>
    </source>
</evidence>
<dbReference type="PANTHER" id="PTHR30093">
    <property type="entry name" value="GENERAL SECRETION PATHWAY PROTEIN G"/>
    <property type="match status" value="1"/>
</dbReference>
<evidence type="ECO:0000313" key="6">
    <source>
        <dbReference type="Proteomes" id="UP001221189"/>
    </source>
</evidence>
<evidence type="ECO:0000256" key="1">
    <source>
        <dbReference type="ARBA" id="ARBA00005233"/>
    </source>
</evidence>
<dbReference type="SUPFAM" id="SSF54523">
    <property type="entry name" value="Pili subunits"/>
    <property type="match status" value="1"/>
</dbReference>
<dbReference type="EMBL" id="JAQQXT010000001">
    <property type="protein sequence ID" value="MDC8770051.1"/>
    <property type="molecule type" value="Genomic_DNA"/>
</dbReference>
<keyword evidence="4" id="KW-0812">Transmembrane</keyword>
<sequence length="144" mass="14478">MNMKRVQQGFTLIELMIVVAIIGILAAVAIPQYRDYTSKSKAASGLSSLNAYKQSVSICAQETGTLTGCNLGTNGIPATMATPLISSVAITDGVITAAVPANAMGNTAAGSIILTPTSGAASITWAITSTGMPSAVSTALAKNN</sequence>
<dbReference type="NCBIfam" id="TIGR02532">
    <property type="entry name" value="IV_pilin_GFxxxE"/>
    <property type="match status" value="1"/>
</dbReference>